<sequence>MYIKRLIQLLSVLLLGLAAEAAPSFSPWKKHAPNNFLHHDAVNHDSMAGGRFETDVFFTDLKSGKLKRCRTKFRAPGQFTQLSVRETNANTSKSFVVYRESLQSSGDDFPPPFYYVFLFRLTLF</sequence>
<dbReference type="Proteomes" id="UP001165367">
    <property type="component" value="Unassembled WGS sequence"/>
</dbReference>
<protein>
    <recommendedName>
        <fullName evidence="4">Secreted protein</fullName>
    </recommendedName>
</protein>
<evidence type="ECO:0000313" key="2">
    <source>
        <dbReference type="EMBL" id="MCG2615739.1"/>
    </source>
</evidence>
<evidence type="ECO:0000313" key="3">
    <source>
        <dbReference type="Proteomes" id="UP001165367"/>
    </source>
</evidence>
<organism evidence="2 3">
    <name type="scientific">Terrimonas ginsenosidimutans</name>
    <dbReference type="NCBI Taxonomy" id="2908004"/>
    <lineage>
        <taxon>Bacteria</taxon>
        <taxon>Pseudomonadati</taxon>
        <taxon>Bacteroidota</taxon>
        <taxon>Chitinophagia</taxon>
        <taxon>Chitinophagales</taxon>
        <taxon>Chitinophagaceae</taxon>
        <taxon>Terrimonas</taxon>
    </lineage>
</organism>
<dbReference type="EMBL" id="JAKLTR010000010">
    <property type="protein sequence ID" value="MCG2615739.1"/>
    <property type="molecule type" value="Genomic_DNA"/>
</dbReference>
<reference evidence="2" key="1">
    <citation type="submission" date="2022-01" db="EMBL/GenBank/DDBJ databases">
        <authorList>
            <person name="Jo J.-H."/>
            <person name="Im W.-T."/>
        </authorList>
    </citation>
    <scope>NUCLEOTIDE SEQUENCE</scope>
    <source>
        <strain evidence="2">NA20</strain>
    </source>
</reference>
<comment type="caution">
    <text evidence="2">The sequence shown here is derived from an EMBL/GenBank/DDBJ whole genome shotgun (WGS) entry which is preliminary data.</text>
</comment>
<keyword evidence="1" id="KW-0732">Signal</keyword>
<feature type="signal peptide" evidence="1">
    <location>
        <begin position="1"/>
        <end position="21"/>
    </location>
</feature>
<accession>A0ABS9KTT7</accession>
<evidence type="ECO:0000256" key="1">
    <source>
        <dbReference type="SAM" id="SignalP"/>
    </source>
</evidence>
<keyword evidence="3" id="KW-1185">Reference proteome</keyword>
<feature type="chain" id="PRO_5045877244" description="Secreted protein" evidence="1">
    <location>
        <begin position="22"/>
        <end position="124"/>
    </location>
</feature>
<gene>
    <name evidence="2" type="ORF">LZZ85_15675</name>
</gene>
<evidence type="ECO:0008006" key="4">
    <source>
        <dbReference type="Google" id="ProtNLM"/>
    </source>
</evidence>
<dbReference type="RefSeq" id="WP_237873837.1">
    <property type="nucleotide sequence ID" value="NZ_JAKLTR010000010.1"/>
</dbReference>
<proteinExistence type="predicted"/>
<name>A0ABS9KTT7_9BACT</name>